<protein>
    <recommendedName>
        <fullName evidence="2">Outer membrane protein beta-barrel domain-containing protein</fullName>
    </recommendedName>
</protein>
<accession>A0A1W1BLR2</accession>
<evidence type="ECO:0000313" key="1">
    <source>
        <dbReference type="EMBL" id="SFV54432.1"/>
    </source>
</evidence>
<gene>
    <name evidence="1" type="ORF">MNB_SM-4-1697</name>
</gene>
<dbReference type="AlphaFoldDB" id="A0A1W1BLR2"/>
<sequence>MKLKMKIFILILLSGQNIYANENYTFGIGFGGSTYGGLGTNIGLVSDTDMKYISAGLKGYQSYGGARYSLGIGWITTALISNSSNNHGIGLYLGLVDQEYTYDLKKKNVYGYGLTYNYFFNGISESGTNLGLSLTNYSYSYENKIGLSLELGYQF</sequence>
<organism evidence="1">
    <name type="scientific">hydrothermal vent metagenome</name>
    <dbReference type="NCBI Taxonomy" id="652676"/>
    <lineage>
        <taxon>unclassified sequences</taxon>
        <taxon>metagenomes</taxon>
        <taxon>ecological metagenomes</taxon>
    </lineage>
</organism>
<name>A0A1W1BLR2_9ZZZZ</name>
<reference evidence="1" key="1">
    <citation type="submission" date="2016-10" db="EMBL/GenBank/DDBJ databases">
        <authorList>
            <person name="de Groot N.N."/>
        </authorList>
    </citation>
    <scope>NUCLEOTIDE SEQUENCE</scope>
</reference>
<proteinExistence type="predicted"/>
<dbReference type="EMBL" id="FPHF01000028">
    <property type="protein sequence ID" value="SFV54432.1"/>
    <property type="molecule type" value="Genomic_DNA"/>
</dbReference>
<evidence type="ECO:0008006" key="2">
    <source>
        <dbReference type="Google" id="ProtNLM"/>
    </source>
</evidence>